<dbReference type="AlphaFoldDB" id="A0A0H5SFY2"/>
<dbReference type="SUPFAM" id="SSF90257">
    <property type="entry name" value="Myosin rod fragments"/>
    <property type="match status" value="1"/>
</dbReference>
<keyword evidence="5 9" id="KW-0227">DNA damage</keyword>
<keyword evidence="10" id="KW-0175">Coiled coil</keyword>
<feature type="coiled-coil region" evidence="10">
    <location>
        <begin position="336"/>
        <end position="370"/>
    </location>
</feature>
<dbReference type="PANTHER" id="PTHR11059">
    <property type="entry name" value="DNA REPAIR PROTEIN RECN"/>
    <property type="match status" value="1"/>
</dbReference>
<evidence type="ECO:0000256" key="9">
    <source>
        <dbReference type="PIRNR" id="PIRNR003128"/>
    </source>
</evidence>
<accession>A0A0H5SFY2</accession>
<comment type="similarity">
    <text evidence="2 9">Belongs to the RecN family.</text>
</comment>
<dbReference type="InterPro" id="IPR004604">
    <property type="entry name" value="DNA_recomb/repair_RecN"/>
</dbReference>
<keyword evidence="6" id="KW-0067">ATP-binding</keyword>
<dbReference type="GO" id="GO:0006310">
    <property type="term" value="P:DNA recombination"/>
    <property type="evidence" value="ECO:0007669"/>
    <property type="project" value="InterPro"/>
</dbReference>
<dbReference type="CDD" id="cd03241">
    <property type="entry name" value="ABC_RecN"/>
    <property type="match status" value="2"/>
</dbReference>
<protein>
    <recommendedName>
        <fullName evidence="3 9">DNA repair protein RecN</fullName>
    </recommendedName>
    <alternativeName>
        <fullName evidence="8 9">Recombination protein N</fullName>
    </alternativeName>
</protein>
<dbReference type="PIRSF" id="PIRSF003128">
    <property type="entry name" value="RecN"/>
    <property type="match status" value="1"/>
</dbReference>
<proteinExistence type="inferred from homology"/>
<dbReference type="InterPro" id="IPR027417">
    <property type="entry name" value="P-loop_NTPase"/>
</dbReference>
<dbReference type="GO" id="GO:0006281">
    <property type="term" value="P:DNA repair"/>
    <property type="evidence" value="ECO:0007669"/>
    <property type="project" value="UniProtKB-KW"/>
</dbReference>
<dbReference type="GO" id="GO:0009432">
    <property type="term" value="P:SOS response"/>
    <property type="evidence" value="ECO:0007669"/>
    <property type="project" value="TreeGrafter"/>
</dbReference>
<evidence type="ECO:0000256" key="6">
    <source>
        <dbReference type="ARBA" id="ARBA00022840"/>
    </source>
</evidence>
<dbReference type="GO" id="GO:0043590">
    <property type="term" value="C:bacterial nucleoid"/>
    <property type="evidence" value="ECO:0007669"/>
    <property type="project" value="TreeGrafter"/>
</dbReference>
<dbReference type="NCBIfam" id="TIGR00634">
    <property type="entry name" value="recN"/>
    <property type="match status" value="1"/>
</dbReference>
<dbReference type="OrthoDB" id="9806954at2"/>
<evidence type="ECO:0000313" key="13">
    <source>
        <dbReference type="Proteomes" id="UP000236497"/>
    </source>
</evidence>
<dbReference type="EMBL" id="CVTD020000008">
    <property type="protein sequence ID" value="CRZ33706.1"/>
    <property type="molecule type" value="Genomic_DNA"/>
</dbReference>
<dbReference type="InterPro" id="IPR003395">
    <property type="entry name" value="RecF/RecN/SMC_N"/>
</dbReference>
<dbReference type="PANTHER" id="PTHR11059:SF0">
    <property type="entry name" value="DNA REPAIR PROTEIN RECN"/>
    <property type="match status" value="1"/>
</dbReference>
<evidence type="ECO:0000256" key="4">
    <source>
        <dbReference type="ARBA" id="ARBA00022741"/>
    </source>
</evidence>
<gene>
    <name evidence="12" type="ORF">HHT355_0501</name>
</gene>
<evidence type="ECO:0000256" key="8">
    <source>
        <dbReference type="ARBA" id="ARBA00033408"/>
    </source>
</evidence>
<evidence type="ECO:0000256" key="5">
    <source>
        <dbReference type="ARBA" id="ARBA00022763"/>
    </source>
</evidence>
<dbReference type="SUPFAM" id="SSF52540">
    <property type="entry name" value="P-loop containing nucleoside triphosphate hydrolases"/>
    <property type="match status" value="1"/>
</dbReference>
<dbReference type="RefSeq" id="WP_103201867.1">
    <property type="nucleotide sequence ID" value="NZ_CVTD020000008.1"/>
</dbReference>
<reference evidence="12 13" key="1">
    <citation type="submission" date="2015-06" db="EMBL/GenBank/DDBJ databases">
        <authorList>
            <person name="Wibberg Daniel"/>
        </authorList>
    </citation>
    <scope>NUCLEOTIDE SEQUENCE [LARGE SCALE GENOMIC DNA]</scope>
    <source>
        <strain evidence="12 13">T3/55T</strain>
    </source>
</reference>
<evidence type="ECO:0000256" key="3">
    <source>
        <dbReference type="ARBA" id="ARBA00021315"/>
    </source>
</evidence>
<comment type="function">
    <text evidence="1 9">May be involved in recombinational repair of damaged DNA.</text>
</comment>
<keyword evidence="13" id="KW-1185">Reference proteome</keyword>
<keyword evidence="4" id="KW-0547">Nucleotide-binding</keyword>
<name>A0A0H5SFY2_HERHM</name>
<evidence type="ECO:0000256" key="10">
    <source>
        <dbReference type="SAM" id="Coils"/>
    </source>
</evidence>
<organism evidence="12 13">
    <name type="scientific">Herbinix hemicellulosilytica</name>
    <dbReference type="NCBI Taxonomy" id="1564487"/>
    <lineage>
        <taxon>Bacteria</taxon>
        <taxon>Bacillati</taxon>
        <taxon>Bacillota</taxon>
        <taxon>Clostridia</taxon>
        <taxon>Lachnospirales</taxon>
        <taxon>Lachnospiraceae</taxon>
        <taxon>Herbinix</taxon>
    </lineage>
</organism>
<sequence>MLISLHVKNFAIINDVEINFKNHLNIMTGETGAGKSIIIDAINCALGAKVSADILRTGADYALIELVFESKDPAVHEIMMMHDIPIEDNLIIISRKIMQGKNIYKINGENVTRNVISSVAGLLIDIHGQYEHQSLLNKANHLEIVDRFAKDEIGTLKQELESCYKSYIKLKHEYDNAGMDNEKRLREISFLEYEINEIKSAALVPGEDEELAVLYKKYANAQAISEGLKAVYGLTGYNMNEAGDLVGRAVRQLAKIAEYDEKLGDLLSQLTDVEELLNDFNRDLSAYMADMDNFEEELTETTKRLDLINHLKQKYGATIEQIKNYCEECEMKLQKYKDYDEYMENLKKSLIEEERKLNELSSKLSDIRKRKAKELTSKIKEALIDLNFLDVKFDMVFEKSNTYSANGYDDAEFIISTNPGEEMRSLSKIASGGELSRIMLGIKSVLADRDEIETLIFDEIDTGISGRTAQKVSEKLSEIANHHQIICITHLAQIAAMADTHFVIEKKTDGKTTETIIRELNDDEIVDELARILGGAVITDRVIENAREMKELATSSKKYKQ</sequence>
<dbReference type="Gene3D" id="3.40.50.300">
    <property type="entry name" value="P-loop containing nucleotide triphosphate hydrolases"/>
    <property type="match status" value="2"/>
</dbReference>
<feature type="domain" description="RecF/RecN/SMC N-terminal" evidence="11">
    <location>
        <begin position="2"/>
        <end position="512"/>
    </location>
</feature>
<evidence type="ECO:0000256" key="7">
    <source>
        <dbReference type="ARBA" id="ARBA00023204"/>
    </source>
</evidence>
<evidence type="ECO:0000256" key="1">
    <source>
        <dbReference type="ARBA" id="ARBA00003618"/>
    </source>
</evidence>
<dbReference type="GO" id="GO:0005524">
    <property type="term" value="F:ATP binding"/>
    <property type="evidence" value="ECO:0007669"/>
    <property type="project" value="UniProtKB-KW"/>
</dbReference>
<keyword evidence="7 9" id="KW-0234">DNA repair</keyword>
<evidence type="ECO:0000256" key="2">
    <source>
        <dbReference type="ARBA" id="ARBA00009441"/>
    </source>
</evidence>
<evidence type="ECO:0000313" key="12">
    <source>
        <dbReference type="EMBL" id="CRZ33706.1"/>
    </source>
</evidence>
<feature type="coiled-coil region" evidence="10">
    <location>
        <begin position="256"/>
        <end position="311"/>
    </location>
</feature>
<dbReference type="Pfam" id="PF02463">
    <property type="entry name" value="SMC_N"/>
    <property type="match status" value="1"/>
</dbReference>
<evidence type="ECO:0000259" key="11">
    <source>
        <dbReference type="Pfam" id="PF02463"/>
    </source>
</evidence>
<dbReference type="Proteomes" id="UP000236497">
    <property type="component" value="Unassembled WGS sequence"/>
</dbReference>